<keyword evidence="3" id="KW-1185">Reference proteome</keyword>
<protein>
    <submittedName>
        <fullName evidence="2">Uncharacterized protein</fullName>
    </submittedName>
</protein>
<dbReference type="Proteomes" id="UP001566132">
    <property type="component" value="Unassembled WGS sequence"/>
</dbReference>
<reference evidence="2 3" key="1">
    <citation type="submission" date="2024-05" db="EMBL/GenBank/DDBJ databases">
        <title>Genetic variation in Jamaican populations of the coffee berry borer (Hypothenemus hampei).</title>
        <authorList>
            <person name="Errbii M."/>
            <person name="Myrie A."/>
        </authorList>
    </citation>
    <scope>NUCLEOTIDE SEQUENCE [LARGE SCALE GENOMIC DNA]</scope>
    <source>
        <strain evidence="2">JA-Hopewell-2020-01-JO</strain>
        <tissue evidence="2">Whole body</tissue>
    </source>
</reference>
<dbReference type="AlphaFoldDB" id="A0ABD1EFB1"/>
<feature type="region of interest" description="Disordered" evidence="1">
    <location>
        <begin position="32"/>
        <end position="51"/>
    </location>
</feature>
<organism evidence="2 3">
    <name type="scientific">Hypothenemus hampei</name>
    <name type="common">Coffee berry borer</name>
    <dbReference type="NCBI Taxonomy" id="57062"/>
    <lineage>
        <taxon>Eukaryota</taxon>
        <taxon>Metazoa</taxon>
        <taxon>Ecdysozoa</taxon>
        <taxon>Arthropoda</taxon>
        <taxon>Hexapoda</taxon>
        <taxon>Insecta</taxon>
        <taxon>Pterygota</taxon>
        <taxon>Neoptera</taxon>
        <taxon>Endopterygota</taxon>
        <taxon>Coleoptera</taxon>
        <taxon>Polyphaga</taxon>
        <taxon>Cucujiformia</taxon>
        <taxon>Curculionidae</taxon>
        <taxon>Scolytinae</taxon>
        <taxon>Hypothenemus</taxon>
    </lineage>
</organism>
<comment type="caution">
    <text evidence="2">The sequence shown here is derived from an EMBL/GenBank/DDBJ whole genome shotgun (WGS) entry which is preliminary data.</text>
</comment>
<proteinExistence type="predicted"/>
<dbReference type="EMBL" id="JBDJPC010000009">
    <property type="protein sequence ID" value="KAL1491831.1"/>
    <property type="molecule type" value="Genomic_DNA"/>
</dbReference>
<evidence type="ECO:0000313" key="3">
    <source>
        <dbReference type="Proteomes" id="UP001566132"/>
    </source>
</evidence>
<accession>A0ABD1EFB1</accession>
<feature type="compositionally biased region" description="Pro residues" evidence="1">
    <location>
        <begin position="39"/>
        <end position="48"/>
    </location>
</feature>
<name>A0ABD1EFB1_HYPHA</name>
<sequence>MRSLRHLPAGSRRPVYLPEAVIIPPRSDADVALDDQSVVPPPRPPPPYQDNRRKMLRVKTLSLEVSLRFPDRKSSYSEQNRECKVDFPPCPRPDRKFDCFQVNTSKIALFVRDHYSWTTIYRNETLALQGNGSAALQCDLLLN</sequence>
<evidence type="ECO:0000313" key="2">
    <source>
        <dbReference type="EMBL" id="KAL1491831.1"/>
    </source>
</evidence>
<gene>
    <name evidence="2" type="ORF">ABEB36_012366</name>
</gene>
<evidence type="ECO:0000256" key="1">
    <source>
        <dbReference type="SAM" id="MobiDB-lite"/>
    </source>
</evidence>